<accession>A0A9P7S2L6</accession>
<protein>
    <submittedName>
        <fullName evidence="1">Uncharacterized protein</fullName>
    </submittedName>
</protein>
<comment type="caution">
    <text evidence="1">The sequence shown here is derived from an EMBL/GenBank/DDBJ whole genome shotgun (WGS) entry which is preliminary data.</text>
</comment>
<name>A0A9P7S2L6_9AGAR</name>
<dbReference type="EMBL" id="CM032184">
    <property type="protein sequence ID" value="KAG7094274.1"/>
    <property type="molecule type" value="Genomic_DNA"/>
</dbReference>
<dbReference type="Proteomes" id="UP001049176">
    <property type="component" value="Chromosome 4"/>
</dbReference>
<organism evidence="1 2">
    <name type="scientific">Marasmius oreades</name>
    <name type="common">fairy-ring Marasmius</name>
    <dbReference type="NCBI Taxonomy" id="181124"/>
    <lineage>
        <taxon>Eukaryota</taxon>
        <taxon>Fungi</taxon>
        <taxon>Dikarya</taxon>
        <taxon>Basidiomycota</taxon>
        <taxon>Agaricomycotina</taxon>
        <taxon>Agaricomycetes</taxon>
        <taxon>Agaricomycetidae</taxon>
        <taxon>Agaricales</taxon>
        <taxon>Marasmiineae</taxon>
        <taxon>Marasmiaceae</taxon>
        <taxon>Marasmius</taxon>
    </lineage>
</organism>
<keyword evidence="2" id="KW-1185">Reference proteome</keyword>
<dbReference type="GeneID" id="66076954"/>
<sequence length="240" mass="27111">MLAKALAPMTSLNLPRHGQISFSHFYTPLITPTLLSSFQLCKTVDQTRKRERLVVHSRADTRTILTYVHSGKQRPIAPPSGSEWRPDLAPIAHLLPKIPKRTGATPHQYQNASAASIHGPVFDGDTVPKLKRDVQKEEWKTRVKNNLTGLKFKKKEFTPKSKQSKENGSGEHGKVFDAYFRRKGNDKTTRTIDYANKRILLGTSKSNANATTTKVKTQRRIRFAEPEVRPFSDESLDLPL</sequence>
<dbReference type="RefSeq" id="XP_043010744.1">
    <property type="nucleotide sequence ID" value="XM_043152658.1"/>
</dbReference>
<proteinExistence type="predicted"/>
<reference evidence="1" key="1">
    <citation type="journal article" date="2021" name="Genome Biol. Evol.">
        <title>The assembled and annotated genome of the fairy-ring fungus Marasmius oreades.</title>
        <authorList>
            <person name="Hiltunen M."/>
            <person name="Ament-Velasquez S.L."/>
            <person name="Johannesson H."/>
        </authorList>
    </citation>
    <scope>NUCLEOTIDE SEQUENCE</scope>
    <source>
        <strain evidence="1">03SP1</strain>
    </source>
</reference>
<gene>
    <name evidence="1" type="ORF">E1B28_007878</name>
</gene>
<evidence type="ECO:0000313" key="1">
    <source>
        <dbReference type="EMBL" id="KAG7094274.1"/>
    </source>
</evidence>
<dbReference type="KEGG" id="more:E1B28_007878"/>
<dbReference type="AlphaFoldDB" id="A0A9P7S2L6"/>
<evidence type="ECO:0000313" key="2">
    <source>
        <dbReference type="Proteomes" id="UP001049176"/>
    </source>
</evidence>